<feature type="transmembrane region" description="Helical" evidence="2">
    <location>
        <begin position="94"/>
        <end position="117"/>
    </location>
</feature>
<feature type="transmembrane region" description="Helical" evidence="2">
    <location>
        <begin position="20"/>
        <end position="39"/>
    </location>
</feature>
<protein>
    <submittedName>
        <fullName evidence="3">Uncharacterized protein</fullName>
    </submittedName>
</protein>
<gene>
    <name evidence="3" type="ORF">EFY87_07970</name>
</gene>
<feature type="region of interest" description="Disordered" evidence="1">
    <location>
        <begin position="206"/>
        <end position="227"/>
    </location>
</feature>
<dbReference type="RefSeq" id="WP_123270948.1">
    <property type="nucleotide sequence ID" value="NZ_RJJQ01000006.1"/>
</dbReference>
<evidence type="ECO:0000256" key="1">
    <source>
        <dbReference type="SAM" id="MobiDB-lite"/>
    </source>
</evidence>
<keyword evidence="4" id="KW-1185">Reference proteome</keyword>
<sequence>MIVLGTAVDIPDATTPVRLLFGTCLLFVMFATAGIYLLLLPRQVRRIALAWLLWIPGAAFVLVGASPIANWHPWVVQHSSRAGSKVVTSSHSELVAEGTVLIAIGAFLLATWAVFVIRDLRKHPGRTPRRIVFATNVIALVVLIAFGACEVVSLRLANREPAGLATYGPTVGLQPGASMSRAAATAELNRYYGDFTPFTRTGASNADSIPASATPNQPATQFSMPAGPVPVVVEGQGHWTLTP</sequence>
<keyword evidence="2" id="KW-0472">Membrane</keyword>
<keyword evidence="2" id="KW-0812">Transmembrane</keyword>
<comment type="caution">
    <text evidence="3">The sequence shown here is derived from an EMBL/GenBank/DDBJ whole genome shotgun (WGS) entry which is preliminary data.</text>
</comment>
<feature type="transmembrane region" description="Helical" evidence="2">
    <location>
        <begin position="129"/>
        <end position="148"/>
    </location>
</feature>
<feature type="compositionally biased region" description="Polar residues" evidence="1">
    <location>
        <begin position="206"/>
        <end position="223"/>
    </location>
</feature>
<evidence type="ECO:0000313" key="3">
    <source>
        <dbReference type="EMBL" id="RNI23073.1"/>
    </source>
</evidence>
<name>A0A3M9ME08_9MICO</name>
<accession>A0A3M9ME08</accession>
<reference evidence="3 4" key="1">
    <citation type="submission" date="2018-11" db="EMBL/GenBank/DDBJ databases">
        <title>Draft genome of Simplicispira Flexivirga sp. BO-16.</title>
        <authorList>
            <person name="Im W.T."/>
        </authorList>
    </citation>
    <scope>NUCLEOTIDE SEQUENCE [LARGE SCALE GENOMIC DNA]</scope>
    <source>
        <strain evidence="3 4">BO-16</strain>
    </source>
</reference>
<dbReference type="Proteomes" id="UP000271678">
    <property type="component" value="Unassembled WGS sequence"/>
</dbReference>
<keyword evidence="2" id="KW-1133">Transmembrane helix</keyword>
<dbReference type="EMBL" id="RJJQ01000006">
    <property type="protein sequence ID" value="RNI23073.1"/>
    <property type="molecule type" value="Genomic_DNA"/>
</dbReference>
<evidence type="ECO:0000256" key="2">
    <source>
        <dbReference type="SAM" id="Phobius"/>
    </source>
</evidence>
<feature type="transmembrane region" description="Helical" evidence="2">
    <location>
        <begin position="51"/>
        <end position="74"/>
    </location>
</feature>
<evidence type="ECO:0000313" key="4">
    <source>
        <dbReference type="Proteomes" id="UP000271678"/>
    </source>
</evidence>
<proteinExistence type="predicted"/>
<dbReference type="AlphaFoldDB" id="A0A3M9ME08"/>
<organism evidence="3 4">
    <name type="scientific">Flexivirga caeni</name>
    <dbReference type="NCBI Taxonomy" id="2294115"/>
    <lineage>
        <taxon>Bacteria</taxon>
        <taxon>Bacillati</taxon>
        <taxon>Actinomycetota</taxon>
        <taxon>Actinomycetes</taxon>
        <taxon>Micrococcales</taxon>
        <taxon>Dermacoccaceae</taxon>
        <taxon>Flexivirga</taxon>
    </lineage>
</organism>